<accession>A0ABP0HSB2</accession>
<organism evidence="2 3">
    <name type="scientific">Durusdinium trenchii</name>
    <dbReference type="NCBI Taxonomy" id="1381693"/>
    <lineage>
        <taxon>Eukaryota</taxon>
        <taxon>Sar</taxon>
        <taxon>Alveolata</taxon>
        <taxon>Dinophyceae</taxon>
        <taxon>Suessiales</taxon>
        <taxon>Symbiodiniaceae</taxon>
        <taxon>Durusdinium</taxon>
    </lineage>
</organism>
<reference evidence="2 3" key="1">
    <citation type="submission" date="2024-02" db="EMBL/GenBank/DDBJ databases">
        <authorList>
            <person name="Chen Y."/>
            <person name="Shah S."/>
            <person name="Dougan E. K."/>
            <person name="Thang M."/>
            <person name="Chan C."/>
        </authorList>
    </citation>
    <scope>NUCLEOTIDE SEQUENCE [LARGE SCALE GENOMIC DNA]</scope>
</reference>
<dbReference type="EMBL" id="CAXAMM010001703">
    <property type="protein sequence ID" value="CAK8993119.1"/>
    <property type="molecule type" value="Genomic_DNA"/>
</dbReference>
<sequence>MIHTSHLEPDCRSTGLIHSRSPPAVRVFGCSDQWDGDKAFRAVPCLGTAARPGFWRAIKIPPVTSVSTSLLTPWTPSTARCGREARMTEAESKRLGHGGGQDADQR</sequence>
<keyword evidence="3" id="KW-1185">Reference proteome</keyword>
<evidence type="ECO:0000256" key="1">
    <source>
        <dbReference type="SAM" id="MobiDB-lite"/>
    </source>
</evidence>
<feature type="region of interest" description="Disordered" evidence="1">
    <location>
        <begin position="80"/>
        <end position="106"/>
    </location>
</feature>
<dbReference type="Proteomes" id="UP001642464">
    <property type="component" value="Unassembled WGS sequence"/>
</dbReference>
<protein>
    <submittedName>
        <fullName evidence="2">Uncharacterized protein</fullName>
    </submittedName>
</protein>
<feature type="compositionally biased region" description="Basic and acidic residues" evidence="1">
    <location>
        <begin position="81"/>
        <end position="94"/>
    </location>
</feature>
<comment type="caution">
    <text evidence="2">The sequence shown here is derived from an EMBL/GenBank/DDBJ whole genome shotgun (WGS) entry which is preliminary data.</text>
</comment>
<evidence type="ECO:0000313" key="2">
    <source>
        <dbReference type="EMBL" id="CAK8993119.1"/>
    </source>
</evidence>
<evidence type="ECO:0000313" key="3">
    <source>
        <dbReference type="Proteomes" id="UP001642464"/>
    </source>
</evidence>
<name>A0ABP0HSB2_9DINO</name>
<gene>
    <name evidence="2" type="ORF">SCF082_LOCUS3369</name>
</gene>
<proteinExistence type="predicted"/>
<feature type="compositionally biased region" description="Gly residues" evidence="1">
    <location>
        <begin position="97"/>
        <end position="106"/>
    </location>
</feature>